<sequence>MFKFATKASILTLSAVALISLGMPIQAQAKGDHQKGARPAAANKNNKATNNRSNNKNDQRNNNKNDHRNNNIKNTNVSNNNVNVNVDNNGGYRHGGYYDDDYHPVATAVAVTAAVAVTSAVIGSIVNANQMPSNCVQVMRGNTAYMQCGSTWYQPQYQGSNVTYIVVNQPY</sequence>
<dbReference type="RefSeq" id="WP_173532206.1">
    <property type="nucleotide sequence ID" value="NZ_CP054143.1"/>
</dbReference>
<feature type="signal peptide" evidence="2">
    <location>
        <begin position="1"/>
        <end position="29"/>
    </location>
</feature>
<gene>
    <name evidence="3" type="ORF">HQN60_02545</name>
</gene>
<accession>A0A6M8SV04</accession>
<dbReference type="EMBL" id="CP054143">
    <property type="protein sequence ID" value="QKJ65697.1"/>
    <property type="molecule type" value="Genomic_DNA"/>
</dbReference>
<keyword evidence="4" id="KW-1185">Reference proteome</keyword>
<evidence type="ECO:0000256" key="1">
    <source>
        <dbReference type="SAM" id="MobiDB-lite"/>
    </source>
</evidence>
<feature type="chain" id="PRO_5026877877" evidence="2">
    <location>
        <begin position="30"/>
        <end position="171"/>
    </location>
</feature>
<feature type="compositionally biased region" description="Basic and acidic residues" evidence="1">
    <location>
        <begin position="55"/>
        <end position="69"/>
    </location>
</feature>
<feature type="region of interest" description="Disordered" evidence="1">
    <location>
        <begin position="30"/>
        <end position="82"/>
    </location>
</feature>
<dbReference type="KEGG" id="dee:HQN60_02545"/>
<proteinExistence type="predicted"/>
<dbReference type="AlphaFoldDB" id="A0A6M8SV04"/>
<feature type="compositionally biased region" description="Low complexity" evidence="1">
    <location>
        <begin position="71"/>
        <end position="82"/>
    </location>
</feature>
<evidence type="ECO:0000313" key="3">
    <source>
        <dbReference type="EMBL" id="QKJ65697.1"/>
    </source>
</evidence>
<feature type="compositionally biased region" description="Low complexity" evidence="1">
    <location>
        <begin position="40"/>
        <end position="54"/>
    </location>
</feature>
<evidence type="ECO:0000313" key="4">
    <source>
        <dbReference type="Proteomes" id="UP000504844"/>
    </source>
</evidence>
<name>A0A6M8SV04_9NEIS</name>
<organism evidence="3 4">
    <name type="scientific">Deefgea piscis</name>
    <dbReference type="NCBI Taxonomy" id="2739061"/>
    <lineage>
        <taxon>Bacteria</taxon>
        <taxon>Pseudomonadati</taxon>
        <taxon>Pseudomonadota</taxon>
        <taxon>Betaproteobacteria</taxon>
        <taxon>Neisseriales</taxon>
        <taxon>Chitinibacteraceae</taxon>
        <taxon>Deefgea</taxon>
    </lineage>
</organism>
<protein>
    <submittedName>
        <fullName evidence="3">Uncharacterized protein</fullName>
    </submittedName>
</protein>
<evidence type="ECO:0000256" key="2">
    <source>
        <dbReference type="SAM" id="SignalP"/>
    </source>
</evidence>
<keyword evidence="2" id="KW-0732">Signal</keyword>
<dbReference type="Proteomes" id="UP000504844">
    <property type="component" value="Chromosome"/>
</dbReference>
<reference evidence="3 4" key="1">
    <citation type="submission" date="2020-05" db="EMBL/GenBank/DDBJ databases">
        <title>Complete genome sequence of Deefgea sp. D17.</title>
        <authorList>
            <person name="Bae J.-W."/>
            <person name="Han J.E."/>
        </authorList>
    </citation>
    <scope>NUCLEOTIDE SEQUENCE [LARGE SCALE GENOMIC DNA]</scope>
    <source>
        <strain evidence="3 4">D17</strain>
    </source>
</reference>